<dbReference type="GO" id="GO:0016592">
    <property type="term" value="C:mediator complex"/>
    <property type="evidence" value="ECO:0007669"/>
    <property type="project" value="InterPro"/>
</dbReference>
<sequence>MQPKSITLLQKVDTIVEQLLLKFQDIFEVLKNDNKPKELLAVESLTIENNAIQIIRLCQDMLSILRSLKETWILQTLKVRNTGDAYNTGNNDINGTNNDIKDQRGCGEWNEEESQKVFNLFNELTERIAKFESPQFQSI</sequence>
<evidence type="ECO:0000313" key="7">
    <source>
        <dbReference type="Proteomes" id="UP000001996"/>
    </source>
</evidence>
<keyword evidence="5" id="KW-0539">Nucleus</keyword>
<dbReference type="Pfam" id="PF06179">
    <property type="entry name" value="Med22"/>
    <property type="match status" value="1"/>
</dbReference>
<dbReference type="VEuPathDB" id="FungiDB:LELG_01402"/>
<dbReference type="Gene3D" id="6.10.280.160">
    <property type="entry name" value="Mediator of RNA polymerase II transcription subunit 22"/>
    <property type="match status" value="1"/>
</dbReference>
<dbReference type="GeneID" id="5233712"/>
<accession>A5DVL6</accession>
<evidence type="ECO:0000256" key="3">
    <source>
        <dbReference type="ARBA" id="ARBA00023015"/>
    </source>
</evidence>
<organism evidence="6 7">
    <name type="scientific">Lodderomyces elongisporus (strain ATCC 11503 / CBS 2605 / JCM 1781 / NBRC 1676 / NRRL YB-4239)</name>
    <name type="common">Yeast</name>
    <name type="synonym">Saccharomyces elongisporus</name>
    <dbReference type="NCBI Taxonomy" id="379508"/>
    <lineage>
        <taxon>Eukaryota</taxon>
        <taxon>Fungi</taxon>
        <taxon>Dikarya</taxon>
        <taxon>Ascomycota</taxon>
        <taxon>Saccharomycotina</taxon>
        <taxon>Pichiomycetes</taxon>
        <taxon>Debaryomycetaceae</taxon>
        <taxon>Candida/Lodderomyces clade</taxon>
        <taxon>Lodderomyces</taxon>
    </lineage>
</organism>
<dbReference type="STRING" id="379508.A5DVL6"/>
<reference evidence="6 7" key="1">
    <citation type="journal article" date="2009" name="Nature">
        <title>Evolution of pathogenicity and sexual reproduction in eight Candida genomes.</title>
        <authorList>
            <person name="Butler G."/>
            <person name="Rasmussen M.D."/>
            <person name="Lin M.F."/>
            <person name="Santos M.A."/>
            <person name="Sakthikumar S."/>
            <person name="Munro C.A."/>
            <person name="Rheinbay E."/>
            <person name="Grabherr M."/>
            <person name="Forche A."/>
            <person name="Reedy J.L."/>
            <person name="Agrafioti I."/>
            <person name="Arnaud M.B."/>
            <person name="Bates S."/>
            <person name="Brown A.J."/>
            <person name="Brunke S."/>
            <person name="Costanzo M.C."/>
            <person name="Fitzpatrick D.A."/>
            <person name="de Groot P.W."/>
            <person name="Harris D."/>
            <person name="Hoyer L.L."/>
            <person name="Hube B."/>
            <person name="Klis F.M."/>
            <person name="Kodira C."/>
            <person name="Lennard N."/>
            <person name="Logue M.E."/>
            <person name="Martin R."/>
            <person name="Neiman A.M."/>
            <person name="Nikolaou E."/>
            <person name="Quail M.A."/>
            <person name="Quinn J."/>
            <person name="Santos M.C."/>
            <person name="Schmitzberger F.F."/>
            <person name="Sherlock G."/>
            <person name="Shah P."/>
            <person name="Silverstein K.A."/>
            <person name="Skrzypek M.S."/>
            <person name="Soll D."/>
            <person name="Staggs R."/>
            <person name="Stansfield I."/>
            <person name="Stumpf M.P."/>
            <person name="Sudbery P.E."/>
            <person name="Srikantha T."/>
            <person name="Zeng Q."/>
            <person name="Berman J."/>
            <person name="Berriman M."/>
            <person name="Heitman J."/>
            <person name="Gow N.A."/>
            <person name="Lorenz M.C."/>
            <person name="Birren B.W."/>
            <person name="Kellis M."/>
            <person name="Cuomo C.A."/>
        </authorList>
    </citation>
    <scope>NUCLEOTIDE SEQUENCE [LARGE SCALE GENOMIC DNA]</scope>
    <source>
        <strain evidence="7">ATCC 11503 / BCRC 21390 / CBS 2605 / JCM 1781 / NBRC 1676 / NRRL YB-4239</strain>
    </source>
</reference>
<evidence type="ECO:0000256" key="4">
    <source>
        <dbReference type="ARBA" id="ARBA00023163"/>
    </source>
</evidence>
<dbReference type="OMA" id="IAKFESP"/>
<evidence type="ECO:0000256" key="2">
    <source>
        <dbReference type="ARBA" id="ARBA00005942"/>
    </source>
</evidence>
<dbReference type="AlphaFoldDB" id="A5DVL6"/>
<dbReference type="HOGENOM" id="CLU_153329_0_0_1"/>
<gene>
    <name evidence="6" type="ORF">LELG_01402</name>
</gene>
<dbReference type="Proteomes" id="UP000001996">
    <property type="component" value="Unassembled WGS sequence"/>
</dbReference>
<dbReference type="InParanoid" id="A5DVL6"/>
<evidence type="ECO:0000256" key="5">
    <source>
        <dbReference type="ARBA" id="ARBA00023242"/>
    </source>
</evidence>
<protein>
    <recommendedName>
        <fullName evidence="8">Mediator of RNA polymerase II transcription subunit 22</fullName>
    </recommendedName>
</protein>
<keyword evidence="3" id="KW-0805">Transcription regulation</keyword>
<dbReference type="eggNOG" id="ENOG502SD63">
    <property type="taxonomic scope" value="Eukaryota"/>
</dbReference>
<evidence type="ECO:0008006" key="8">
    <source>
        <dbReference type="Google" id="ProtNLM"/>
    </source>
</evidence>
<dbReference type="GO" id="GO:0006357">
    <property type="term" value="P:regulation of transcription by RNA polymerase II"/>
    <property type="evidence" value="ECO:0007669"/>
    <property type="project" value="InterPro"/>
</dbReference>
<proteinExistence type="inferred from homology"/>
<dbReference type="KEGG" id="lel:PVL30_001372"/>
<evidence type="ECO:0000313" key="6">
    <source>
        <dbReference type="EMBL" id="EDK43224.1"/>
    </source>
</evidence>
<dbReference type="InterPro" id="IPR009332">
    <property type="entry name" value="Med22"/>
</dbReference>
<evidence type="ECO:0000256" key="1">
    <source>
        <dbReference type="ARBA" id="ARBA00004123"/>
    </source>
</evidence>
<keyword evidence="7" id="KW-1185">Reference proteome</keyword>
<dbReference type="OrthoDB" id="203279at2759"/>
<dbReference type="GO" id="GO:0003712">
    <property type="term" value="F:transcription coregulator activity"/>
    <property type="evidence" value="ECO:0007669"/>
    <property type="project" value="InterPro"/>
</dbReference>
<keyword evidence="4" id="KW-0804">Transcription</keyword>
<name>A5DVL6_LODEL</name>
<comment type="subcellular location">
    <subcellularLocation>
        <location evidence="1">Nucleus</location>
    </subcellularLocation>
</comment>
<dbReference type="EMBL" id="CH981525">
    <property type="protein sequence ID" value="EDK43224.1"/>
    <property type="molecule type" value="Genomic_DNA"/>
</dbReference>
<comment type="similarity">
    <text evidence="2">Belongs to the Mediator complex subunit 22 family.</text>
</comment>